<comment type="caution">
    <text evidence="11">The sequence shown here is derived from an EMBL/GenBank/DDBJ whole genome shotgun (WGS) entry which is preliminary data.</text>
</comment>
<dbReference type="InterPro" id="IPR051694">
    <property type="entry name" value="Immunoregulatory_rcpt-like"/>
</dbReference>
<evidence type="ECO:0000256" key="8">
    <source>
        <dbReference type="SAM" id="MobiDB-lite"/>
    </source>
</evidence>
<dbReference type="AlphaFoldDB" id="A0A8H7TEQ2"/>
<keyword evidence="5" id="KW-0067">ATP-binding</keyword>
<feature type="region of interest" description="Disordered" evidence="8">
    <location>
        <begin position="631"/>
        <end position="652"/>
    </location>
</feature>
<evidence type="ECO:0000256" key="6">
    <source>
        <dbReference type="ARBA" id="ARBA00022989"/>
    </source>
</evidence>
<feature type="region of interest" description="Disordered" evidence="8">
    <location>
        <begin position="179"/>
        <end position="399"/>
    </location>
</feature>
<evidence type="ECO:0000313" key="12">
    <source>
        <dbReference type="Proteomes" id="UP000664132"/>
    </source>
</evidence>
<keyword evidence="2" id="KW-0597">Phosphoprotein</keyword>
<feature type="region of interest" description="Disordered" evidence="8">
    <location>
        <begin position="566"/>
        <end position="615"/>
    </location>
</feature>
<keyword evidence="7 9" id="KW-0472">Membrane</keyword>
<feature type="compositionally biased region" description="Low complexity" evidence="8">
    <location>
        <begin position="107"/>
        <end position="122"/>
    </location>
</feature>
<dbReference type="InterPro" id="IPR049328">
    <property type="entry name" value="TM_ErbB1"/>
</dbReference>
<dbReference type="Pfam" id="PF21314">
    <property type="entry name" value="TM_ErbB1"/>
    <property type="match status" value="1"/>
</dbReference>
<dbReference type="GO" id="GO:0071944">
    <property type="term" value="C:cell periphery"/>
    <property type="evidence" value="ECO:0007669"/>
    <property type="project" value="UniProtKB-ARBA"/>
</dbReference>
<feature type="compositionally biased region" description="Polar residues" evidence="8">
    <location>
        <begin position="97"/>
        <end position="106"/>
    </location>
</feature>
<dbReference type="PANTHER" id="PTHR15549">
    <property type="entry name" value="PAIRED IMMUNOGLOBULIN-LIKE TYPE 2 RECEPTOR"/>
    <property type="match status" value="1"/>
</dbReference>
<dbReference type="EMBL" id="JAFJYH010000153">
    <property type="protein sequence ID" value="KAG4417501.1"/>
    <property type="molecule type" value="Genomic_DNA"/>
</dbReference>
<dbReference type="Proteomes" id="UP000664132">
    <property type="component" value="Unassembled WGS sequence"/>
</dbReference>
<keyword evidence="3 9" id="KW-0812">Transmembrane</keyword>
<organism evidence="11 12">
    <name type="scientific">Cadophora malorum</name>
    <dbReference type="NCBI Taxonomy" id="108018"/>
    <lineage>
        <taxon>Eukaryota</taxon>
        <taxon>Fungi</taxon>
        <taxon>Dikarya</taxon>
        <taxon>Ascomycota</taxon>
        <taxon>Pezizomycotina</taxon>
        <taxon>Leotiomycetes</taxon>
        <taxon>Helotiales</taxon>
        <taxon>Ploettnerulaceae</taxon>
        <taxon>Cadophora</taxon>
    </lineage>
</organism>
<evidence type="ECO:0000256" key="7">
    <source>
        <dbReference type="ARBA" id="ARBA00023136"/>
    </source>
</evidence>
<feature type="region of interest" description="Disordered" evidence="8">
    <location>
        <begin position="468"/>
        <end position="501"/>
    </location>
</feature>
<dbReference type="GO" id="GO:0016020">
    <property type="term" value="C:membrane"/>
    <property type="evidence" value="ECO:0007669"/>
    <property type="project" value="UniProtKB-SubCell"/>
</dbReference>
<keyword evidence="12" id="KW-1185">Reference proteome</keyword>
<feature type="transmembrane region" description="Helical" evidence="9">
    <location>
        <begin position="129"/>
        <end position="151"/>
    </location>
</feature>
<keyword evidence="6 9" id="KW-1133">Transmembrane helix</keyword>
<evidence type="ECO:0000256" key="1">
    <source>
        <dbReference type="ARBA" id="ARBA00004167"/>
    </source>
</evidence>
<proteinExistence type="predicted"/>
<protein>
    <recommendedName>
        <fullName evidence="10">Epidermal growth factor receptor-like transmembrane-juxtamembrane segment domain-containing protein</fullName>
    </recommendedName>
</protein>
<evidence type="ECO:0000256" key="9">
    <source>
        <dbReference type="SAM" id="Phobius"/>
    </source>
</evidence>
<keyword evidence="4" id="KW-0547">Nucleotide-binding</keyword>
<feature type="compositionally biased region" description="Polar residues" evidence="8">
    <location>
        <begin position="203"/>
        <end position="227"/>
    </location>
</feature>
<sequence>MHLSRLERALPDGTCNAGKVFYNCQINSFRGCCSVDPCALPACPDMDSSSTKSTSQPTTRQTLISIPNSVLSSTLAMTTTPPASIIVDIAITSSTPKYTQTEAQTKTSSSTSSPTPSSSSSSGVPNAPIIAGTVSGVVALSILSILIWFCLRRRKQKQETRKSISQYGLPNKEFILDRSAPSESSQVGGDVFAPFGGRYDQPRLTSATATPLPRSAQSTPKSAPTASRENHPPAANEYEIENSDPTTPITDRLLPDPEKSTLTPPPVHEHPFFHPLPGQSAEIPTYHPGTPVHKNLTPRAPQKSTMGSHPTYHISQLSTHPAFRASKPPSPPRESGFPRRTSEVRKYRSLSPVQNNSRHQTQNQSQYLTQTYQDQNHNQKSWRHSELSSTTTNALTSPVVGRSELEADVPSTYLSPNLAAAPTAYNNKTSSDFDYTNKWTDRRSQMTPISRGNTDSSKYSIPIGLGVESSSFSNPISNQQASSTTRHELETPDPNSHSPVIPSLSISTQMLGPLGPNLNSPRDGGHIMSWAESYRINNNKNSTSRSHSQPQLRSLALASDEKEVLSTTTNHSATVSPMTPERWSGATAVQSPVQQDLGGATHDGQSHGGRLGDRICEETPIPLSAGECTSACTGHSLSPEAGTGTWGSWSGR</sequence>
<evidence type="ECO:0000259" key="10">
    <source>
        <dbReference type="Pfam" id="PF21314"/>
    </source>
</evidence>
<evidence type="ECO:0000313" key="11">
    <source>
        <dbReference type="EMBL" id="KAG4417501.1"/>
    </source>
</evidence>
<gene>
    <name evidence="11" type="ORF">IFR04_009384</name>
</gene>
<feature type="compositionally biased region" description="Polar residues" evidence="8">
    <location>
        <begin position="351"/>
        <end position="379"/>
    </location>
</feature>
<feature type="compositionally biased region" description="Basic and acidic residues" evidence="8">
    <location>
        <begin position="336"/>
        <end position="346"/>
    </location>
</feature>
<evidence type="ECO:0000256" key="5">
    <source>
        <dbReference type="ARBA" id="ARBA00022840"/>
    </source>
</evidence>
<accession>A0A8H7TEQ2</accession>
<feature type="compositionally biased region" description="Polar residues" evidence="8">
    <location>
        <begin position="468"/>
        <end position="484"/>
    </location>
</feature>
<feature type="compositionally biased region" description="Polar residues" evidence="8">
    <location>
        <begin position="387"/>
        <end position="396"/>
    </location>
</feature>
<name>A0A8H7TEQ2_9HELO</name>
<dbReference type="OrthoDB" id="5431298at2759"/>
<dbReference type="GO" id="GO:0005524">
    <property type="term" value="F:ATP binding"/>
    <property type="evidence" value="ECO:0007669"/>
    <property type="project" value="UniProtKB-KW"/>
</dbReference>
<comment type="subcellular location">
    <subcellularLocation>
        <location evidence="1">Membrane</location>
        <topology evidence="1">Single-pass membrane protein</topology>
    </subcellularLocation>
</comment>
<feature type="domain" description="Epidermal growth factor receptor-like transmembrane-juxtamembrane segment" evidence="10">
    <location>
        <begin position="129"/>
        <end position="157"/>
    </location>
</feature>
<feature type="region of interest" description="Disordered" evidence="8">
    <location>
        <begin position="97"/>
        <end position="124"/>
    </location>
</feature>
<evidence type="ECO:0000256" key="3">
    <source>
        <dbReference type="ARBA" id="ARBA00022692"/>
    </source>
</evidence>
<dbReference type="CDD" id="cd12087">
    <property type="entry name" value="TM_EGFR-like"/>
    <property type="match status" value="1"/>
</dbReference>
<evidence type="ECO:0000256" key="4">
    <source>
        <dbReference type="ARBA" id="ARBA00022741"/>
    </source>
</evidence>
<evidence type="ECO:0000256" key="2">
    <source>
        <dbReference type="ARBA" id="ARBA00022553"/>
    </source>
</evidence>
<feature type="compositionally biased region" description="Polar residues" evidence="8">
    <location>
        <begin position="566"/>
        <end position="577"/>
    </location>
</feature>
<feature type="compositionally biased region" description="Polar residues" evidence="8">
    <location>
        <begin position="302"/>
        <end position="319"/>
    </location>
</feature>
<reference evidence="11" key="1">
    <citation type="submission" date="2021-02" db="EMBL/GenBank/DDBJ databases">
        <title>Genome sequence Cadophora malorum strain M34.</title>
        <authorList>
            <person name="Stefanovic E."/>
            <person name="Vu D."/>
            <person name="Scully C."/>
            <person name="Dijksterhuis J."/>
            <person name="Roader J."/>
            <person name="Houbraken J."/>
        </authorList>
    </citation>
    <scope>NUCLEOTIDE SEQUENCE</scope>
    <source>
        <strain evidence="11">M34</strain>
    </source>
</reference>